<accession>B3PBK6</accession>
<organism evidence="9 10">
    <name type="scientific">Cellvibrio japonicus (strain Ueda107)</name>
    <name type="common">Pseudomonas fluorescens subsp. cellulosa</name>
    <dbReference type="NCBI Taxonomy" id="498211"/>
    <lineage>
        <taxon>Bacteria</taxon>
        <taxon>Pseudomonadati</taxon>
        <taxon>Pseudomonadota</taxon>
        <taxon>Gammaproteobacteria</taxon>
        <taxon>Cellvibrionales</taxon>
        <taxon>Cellvibrionaceae</taxon>
        <taxon>Cellvibrio</taxon>
    </lineage>
</organism>
<dbReference type="OrthoDB" id="9786439at2"/>
<dbReference type="Gene3D" id="1.20.1530.20">
    <property type="match status" value="1"/>
</dbReference>
<evidence type="ECO:0000256" key="7">
    <source>
        <dbReference type="ARBA" id="ARBA00023136"/>
    </source>
</evidence>
<evidence type="ECO:0000313" key="9">
    <source>
        <dbReference type="EMBL" id="ACE83498.1"/>
    </source>
</evidence>
<dbReference type="Pfam" id="PF03547">
    <property type="entry name" value="Mem_trans"/>
    <property type="match status" value="1"/>
</dbReference>
<dbReference type="InterPro" id="IPR004776">
    <property type="entry name" value="Mem_transp_PIN-like"/>
</dbReference>
<protein>
    <submittedName>
        <fullName evidence="9">Putative membrane protein</fullName>
    </submittedName>
</protein>
<feature type="transmembrane region" description="Helical" evidence="8">
    <location>
        <begin position="227"/>
        <end position="248"/>
    </location>
</feature>
<dbReference type="GO" id="GO:0055085">
    <property type="term" value="P:transmembrane transport"/>
    <property type="evidence" value="ECO:0007669"/>
    <property type="project" value="InterPro"/>
</dbReference>
<evidence type="ECO:0000256" key="3">
    <source>
        <dbReference type="ARBA" id="ARBA00022448"/>
    </source>
</evidence>
<evidence type="ECO:0000256" key="4">
    <source>
        <dbReference type="ARBA" id="ARBA00022475"/>
    </source>
</evidence>
<feature type="transmembrane region" description="Helical" evidence="8">
    <location>
        <begin position="131"/>
        <end position="152"/>
    </location>
</feature>
<dbReference type="KEGG" id="cja:CJA_2774"/>
<feature type="transmembrane region" description="Helical" evidence="8">
    <location>
        <begin position="283"/>
        <end position="306"/>
    </location>
</feature>
<keyword evidence="7 8" id="KW-0472">Membrane</keyword>
<keyword evidence="6 8" id="KW-1133">Transmembrane helix</keyword>
<feature type="transmembrane region" description="Helical" evidence="8">
    <location>
        <begin position="195"/>
        <end position="215"/>
    </location>
</feature>
<comment type="similarity">
    <text evidence="2">Belongs to the auxin efflux carrier (TC 2.A.69) family.</text>
</comment>
<feature type="transmembrane region" description="Helical" evidence="8">
    <location>
        <begin position="46"/>
        <end position="67"/>
    </location>
</feature>
<feature type="transmembrane region" description="Helical" evidence="8">
    <location>
        <begin position="73"/>
        <end position="95"/>
    </location>
</feature>
<evidence type="ECO:0000256" key="6">
    <source>
        <dbReference type="ARBA" id="ARBA00022989"/>
    </source>
</evidence>
<dbReference type="HOGENOM" id="CLU_056175_3_0_6"/>
<feature type="transmembrane region" description="Helical" evidence="8">
    <location>
        <begin position="164"/>
        <end position="183"/>
    </location>
</feature>
<dbReference type="Proteomes" id="UP000001036">
    <property type="component" value="Chromosome"/>
</dbReference>
<evidence type="ECO:0000256" key="2">
    <source>
        <dbReference type="ARBA" id="ARBA00010145"/>
    </source>
</evidence>
<evidence type="ECO:0000256" key="1">
    <source>
        <dbReference type="ARBA" id="ARBA00004651"/>
    </source>
</evidence>
<dbReference type="PANTHER" id="PTHR36838:SF4">
    <property type="entry name" value="AUXIN EFFLUX CARRIER FAMILY PROTEIN"/>
    <property type="match status" value="1"/>
</dbReference>
<dbReference type="PANTHER" id="PTHR36838">
    <property type="entry name" value="AUXIN EFFLUX CARRIER FAMILY PROTEIN"/>
    <property type="match status" value="1"/>
</dbReference>
<sequence length="310" mass="32850">MNQSSLDIFLFALRITAPTFALMFLGMALVSLGCMSSRFIKGANQLVYKLGLPLILFTTCASANLHIGEKLNLLIAFALMTFIVFGGSWLTALLCKQTDDAGVIVQGAFRGNLVILGLAFAVNAYGERGMAMATLPVAFTVVIYNVLSVFILDRNKSWAGTFKGIITNPLILAIAAGWLYNLSPATFPQAAQEKTHLITQFVLPLALVCIGGSLNGRRLVFFDGASIIANLWKLVLSPLIACALGIGLGVQDELLVILFLLAAAPTAAASYVMAEAAGANGKLAATIVAQTTFLALFSVTLGLMMISHLQ</sequence>
<gene>
    <name evidence="9" type="ordered locus">CJA_2774</name>
</gene>
<feature type="transmembrane region" description="Helical" evidence="8">
    <location>
        <begin position="12"/>
        <end position="34"/>
    </location>
</feature>
<dbReference type="eggNOG" id="COG0679">
    <property type="taxonomic scope" value="Bacteria"/>
</dbReference>
<reference evidence="9 10" key="1">
    <citation type="journal article" date="2008" name="J. Bacteriol.">
        <title>Insights into plant cell wall degradation from the genome sequence of the soil bacterium Cellvibrio japonicus.</title>
        <authorList>
            <person name="Deboy R.T."/>
            <person name="Mongodin E.F."/>
            <person name="Fouts D.E."/>
            <person name="Tailford L.E."/>
            <person name="Khouri H."/>
            <person name="Emerson J.B."/>
            <person name="Mohamoud Y."/>
            <person name="Watkins K."/>
            <person name="Henrissat B."/>
            <person name="Gilbert H.J."/>
            <person name="Nelson K.E."/>
        </authorList>
    </citation>
    <scope>NUCLEOTIDE SEQUENCE [LARGE SCALE GENOMIC DNA]</scope>
    <source>
        <strain evidence="9 10">Ueda107</strain>
    </source>
</reference>
<feature type="transmembrane region" description="Helical" evidence="8">
    <location>
        <begin position="107"/>
        <end position="125"/>
    </location>
</feature>
<evidence type="ECO:0000256" key="8">
    <source>
        <dbReference type="SAM" id="Phobius"/>
    </source>
</evidence>
<name>B3PBK6_CELJU</name>
<evidence type="ECO:0000313" key="10">
    <source>
        <dbReference type="Proteomes" id="UP000001036"/>
    </source>
</evidence>
<keyword evidence="5 8" id="KW-0812">Transmembrane</keyword>
<keyword evidence="10" id="KW-1185">Reference proteome</keyword>
<dbReference type="EMBL" id="CP000934">
    <property type="protein sequence ID" value="ACE83498.1"/>
    <property type="molecule type" value="Genomic_DNA"/>
</dbReference>
<feature type="transmembrane region" description="Helical" evidence="8">
    <location>
        <begin position="254"/>
        <end position="274"/>
    </location>
</feature>
<keyword evidence="3" id="KW-0813">Transport</keyword>
<proteinExistence type="inferred from homology"/>
<keyword evidence="4" id="KW-1003">Cell membrane</keyword>
<dbReference type="STRING" id="498211.CJA_2774"/>
<evidence type="ECO:0000256" key="5">
    <source>
        <dbReference type="ARBA" id="ARBA00022692"/>
    </source>
</evidence>
<comment type="subcellular location">
    <subcellularLocation>
        <location evidence="1">Cell membrane</location>
        <topology evidence="1">Multi-pass membrane protein</topology>
    </subcellularLocation>
</comment>
<dbReference type="GO" id="GO:0005886">
    <property type="term" value="C:plasma membrane"/>
    <property type="evidence" value="ECO:0007669"/>
    <property type="project" value="UniProtKB-SubCell"/>
</dbReference>
<dbReference type="AlphaFoldDB" id="B3PBK6"/>
<dbReference type="InterPro" id="IPR038770">
    <property type="entry name" value="Na+/solute_symporter_sf"/>
</dbReference>
<dbReference type="RefSeq" id="WP_012488367.1">
    <property type="nucleotide sequence ID" value="NC_010995.1"/>
</dbReference>